<accession>A0A1H9TQ12</accession>
<dbReference type="InterPro" id="IPR050464">
    <property type="entry name" value="Zeta_carotene_desat/Oxidored"/>
</dbReference>
<protein>
    <submittedName>
        <fullName evidence="2">Predicted NAD/FAD-binding protein</fullName>
    </submittedName>
</protein>
<gene>
    <name evidence="2" type="ORF">SAMN05216199_1715</name>
</gene>
<dbReference type="STRING" id="587636.SAMN05216199_1715"/>
<dbReference type="PANTHER" id="PTHR42923">
    <property type="entry name" value="PROTOPORPHYRINOGEN OXIDASE"/>
    <property type="match status" value="1"/>
</dbReference>
<dbReference type="Gene3D" id="3.50.50.60">
    <property type="entry name" value="FAD/NAD(P)-binding domain"/>
    <property type="match status" value="1"/>
</dbReference>
<evidence type="ECO:0000313" key="2">
    <source>
        <dbReference type="EMBL" id="SER99450.1"/>
    </source>
</evidence>
<reference evidence="3" key="1">
    <citation type="submission" date="2016-10" db="EMBL/GenBank/DDBJ databases">
        <authorList>
            <person name="Varghese N."/>
            <person name="Submissions S."/>
        </authorList>
    </citation>
    <scope>NUCLEOTIDE SEQUENCE [LARGE SCALE GENOMIC DNA]</scope>
    <source>
        <strain evidence="3">CGMCC 1.6963</strain>
    </source>
</reference>
<sequence>MTQPASSSRPSVAVIGAGVSGLTAAYLLSRTHDVTLYEAEERLGGHAHTHDVPSADGRRYAVDSGFIVHNDRTYPLLRRLFAELGVDARPTEMSMSIRCEDCGLEYAGGRGLRGILAQPRRLLDRRFVGMLRQVRRFHRRAAAFLERTDDSDTTTYGEFLAREGFDDHFVNHYAVPVVSCVWSSGQDTALLYPARYLFRFLDHHGMLQVTGSPQWYTVVGGSRTYVERIAAQLPAVRRGSPVTTVWRDATRVEVEDASGAVARFDKVVLATHPDQALSLLADPTQDEVQALKAFTYTPNETVLHTDTRLLPEAREARASWNYLMTSCSTLGSAPVVTYWMNRLQGHTSPEQFLVTLNARERIAADSVIAVMDYEHPLYTAESVAAQSRLASLATDRTVYAGAWHGWGFHEDGCRSGVEAARHFGVRW</sequence>
<dbReference type="InterPro" id="IPR002937">
    <property type="entry name" value="Amino_oxidase"/>
</dbReference>
<evidence type="ECO:0000313" key="3">
    <source>
        <dbReference type="Proteomes" id="UP000199019"/>
    </source>
</evidence>
<dbReference type="Pfam" id="PF01593">
    <property type="entry name" value="Amino_oxidase"/>
    <property type="match status" value="1"/>
</dbReference>
<dbReference type="PANTHER" id="PTHR42923:SF17">
    <property type="entry name" value="AMINE OXIDASE DOMAIN-CONTAINING PROTEIN"/>
    <property type="match status" value="1"/>
</dbReference>
<dbReference type="RefSeq" id="WP_091757153.1">
    <property type="nucleotide sequence ID" value="NZ_FOHB01000002.1"/>
</dbReference>
<dbReference type="OrthoDB" id="20837at2"/>
<feature type="domain" description="Amine oxidase" evidence="1">
    <location>
        <begin position="19"/>
        <end position="312"/>
    </location>
</feature>
<proteinExistence type="predicted"/>
<dbReference type="InterPro" id="IPR036188">
    <property type="entry name" value="FAD/NAD-bd_sf"/>
</dbReference>
<dbReference type="SUPFAM" id="SSF51905">
    <property type="entry name" value="FAD/NAD(P)-binding domain"/>
    <property type="match status" value="1"/>
</dbReference>
<keyword evidence="3" id="KW-1185">Reference proteome</keyword>
<name>A0A1H9TQ12_9MICO</name>
<dbReference type="Gene3D" id="1.10.405.10">
    <property type="entry name" value="Guanine Nucleotide Dissociation Inhibitor, domain 1"/>
    <property type="match status" value="1"/>
</dbReference>
<dbReference type="GO" id="GO:0016491">
    <property type="term" value="F:oxidoreductase activity"/>
    <property type="evidence" value="ECO:0007669"/>
    <property type="project" value="InterPro"/>
</dbReference>
<dbReference type="AlphaFoldDB" id="A0A1H9TQ12"/>
<organism evidence="2 3">
    <name type="scientific">Pedococcus cremeus</name>
    <dbReference type="NCBI Taxonomy" id="587636"/>
    <lineage>
        <taxon>Bacteria</taxon>
        <taxon>Bacillati</taxon>
        <taxon>Actinomycetota</taxon>
        <taxon>Actinomycetes</taxon>
        <taxon>Micrococcales</taxon>
        <taxon>Intrasporangiaceae</taxon>
        <taxon>Pedococcus</taxon>
    </lineage>
</organism>
<dbReference type="Proteomes" id="UP000199019">
    <property type="component" value="Unassembled WGS sequence"/>
</dbReference>
<evidence type="ECO:0000259" key="1">
    <source>
        <dbReference type="Pfam" id="PF01593"/>
    </source>
</evidence>
<dbReference type="EMBL" id="FOHB01000002">
    <property type="protein sequence ID" value="SER99450.1"/>
    <property type="molecule type" value="Genomic_DNA"/>
</dbReference>
<dbReference type="Gene3D" id="3.90.660.10">
    <property type="match status" value="1"/>
</dbReference>